<gene>
    <name evidence="1" type="ORF">BDM02DRAFT_3124507</name>
</gene>
<reference evidence="1" key="1">
    <citation type="submission" date="2019-10" db="EMBL/GenBank/DDBJ databases">
        <authorList>
            <consortium name="DOE Joint Genome Institute"/>
            <person name="Kuo A."/>
            <person name="Miyauchi S."/>
            <person name="Kiss E."/>
            <person name="Drula E."/>
            <person name="Kohler A."/>
            <person name="Sanchez-Garcia M."/>
            <person name="Andreopoulos B."/>
            <person name="Barry K.W."/>
            <person name="Bonito G."/>
            <person name="Buee M."/>
            <person name="Carver A."/>
            <person name="Chen C."/>
            <person name="Cichocki N."/>
            <person name="Clum A."/>
            <person name="Culley D."/>
            <person name="Crous P.W."/>
            <person name="Fauchery L."/>
            <person name="Girlanda M."/>
            <person name="Hayes R."/>
            <person name="Keri Z."/>
            <person name="Labutti K."/>
            <person name="Lipzen A."/>
            <person name="Lombard V."/>
            <person name="Magnuson J."/>
            <person name="Maillard F."/>
            <person name="Morin E."/>
            <person name="Murat C."/>
            <person name="Nolan M."/>
            <person name="Ohm R."/>
            <person name="Pangilinan J."/>
            <person name="Pereira M."/>
            <person name="Perotto S."/>
            <person name="Peter M."/>
            <person name="Riley R."/>
            <person name="Sitrit Y."/>
            <person name="Stielow B."/>
            <person name="Szollosi G."/>
            <person name="Zifcakova L."/>
            <person name="Stursova M."/>
            <person name="Spatafora J.W."/>
            <person name="Tedersoo L."/>
            <person name="Vaario L.-M."/>
            <person name="Yamada A."/>
            <person name="Yan M."/>
            <person name="Wang P."/>
            <person name="Xu J."/>
            <person name="Bruns T."/>
            <person name="Baldrian P."/>
            <person name="Vilgalys R."/>
            <person name="Henrissat B."/>
            <person name="Grigoriev I.V."/>
            <person name="Hibbett D."/>
            <person name="Nagy L.G."/>
            <person name="Martin F.M."/>
        </authorList>
    </citation>
    <scope>NUCLEOTIDE SEQUENCE</scope>
    <source>
        <strain evidence="1">P2</strain>
    </source>
</reference>
<sequence>MATLAGSSRRRMDVWKLKENIRKNESIDVDDEGENGGSLTDPTEPRVFDSIVSSLRGAYRKDKTQDISTSFCFLFVTSGQRT</sequence>
<proteinExistence type="predicted"/>
<accession>A0ACB6YZB8</accession>
<dbReference type="EMBL" id="MU118444">
    <property type="protein sequence ID" value="KAF9642495.1"/>
    <property type="molecule type" value="Genomic_DNA"/>
</dbReference>
<comment type="caution">
    <text evidence="1">The sequence shown here is derived from an EMBL/GenBank/DDBJ whole genome shotgun (WGS) entry which is preliminary data.</text>
</comment>
<evidence type="ECO:0000313" key="1">
    <source>
        <dbReference type="EMBL" id="KAF9642495.1"/>
    </source>
</evidence>
<organism evidence="1 2">
    <name type="scientific">Thelephora ganbajun</name>
    <name type="common">Ganba fungus</name>
    <dbReference type="NCBI Taxonomy" id="370292"/>
    <lineage>
        <taxon>Eukaryota</taxon>
        <taxon>Fungi</taxon>
        <taxon>Dikarya</taxon>
        <taxon>Basidiomycota</taxon>
        <taxon>Agaricomycotina</taxon>
        <taxon>Agaricomycetes</taxon>
        <taxon>Thelephorales</taxon>
        <taxon>Thelephoraceae</taxon>
        <taxon>Thelephora</taxon>
    </lineage>
</organism>
<evidence type="ECO:0000313" key="2">
    <source>
        <dbReference type="Proteomes" id="UP000886501"/>
    </source>
</evidence>
<keyword evidence="2" id="KW-1185">Reference proteome</keyword>
<protein>
    <submittedName>
        <fullName evidence="1">Uncharacterized protein</fullName>
    </submittedName>
</protein>
<name>A0ACB6YZB8_THEGA</name>
<dbReference type="Proteomes" id="UP000886501">
    <property type="component" value="Unassembled WGS sequence"/>
</dbReference>
<reference evidence="1" key="2">
    <citation type="journal article" date="2020" name="Nat. Commun.">
        <title>Large-scale genome sequencing of mycorrhizal fungi provides insights into the early evolution of symbiotic traits.</title>
        <authorList>
            <person name="Miyauchi S."/>
            <person name="Kiss E."/>
            <person name="Kuo A."/>
            <person name="Drula E."/>
            <person name="Kohler A."/>
            <person name="Sanchez-Garcia M."/>
            <person name="Morin E."/>
            <person name="Andreopoulos B."/>
            <person name="Barry K.W."/>
            <person name="Bonito G."/>
            <person name="Buee M."/>
            <person name="Carver A."/>
            <person name="Chen C."/>
            <person name="Cichocki N."/>
            <person name="Clum A."/>
            <person name="Culley D."/>
            <person name="Crous P.W."/>
            <person name="Fauchery L."/>
            <person name="Girlanda M."/>
            <person name="Hayes R.D."/>
            <person name="Keri Z."/>
            <person name="LaButti K."/>
            <person name="Lipzen A."/>
            <person name="Lombard V."/>
            <person name="Magnuson J."/>
            <person name="Maillard F."/>
            <person name="Murat C."/>
            <person name="Nolan M."/>
            <person name="Ohm R.A."/>
            <person name="Pangilinan J."/>
            <person name="Pereira M.F."/>
            <person name="Perotto S."/>
            <person name="Peter M."/>
            <person name="Pfister S."/>
            <person name="Riley R."/>
            <person name="Sitrit Y."/>
            <person name="Stielow J.B."/>
            <person name="Szollosi G."/>
            <person name="Zifcakova L."/>
            <person name="Stursova M."/>
            <person name="Spatafora J.W."/>
            <person name="Tedersoo L."/>
            <person name="Vaario L.M."/>
            <person name="Yamada A."/>
            <person name="Yan M."/>
            <person name="Wang P."/>
            <person name="Xu J."/>
            <person name="Bruns T."/>
            <person name="Baldrian P."/>
            <person name="Vilgalys R."/>
            <person name="Dunand C."/>
            <person name="Henrissat B."/>
            <person name="Grigoriev I.V."/>
            <person name="Hibbett D."/>
            <person name="Nagy L.G."/>
            <person name="Martin F.M."/>
        </authorList>
    </citation>
    <scope>NUCLEOTIDE SEQUENCE</scope>
    <source>
        <strain evidence="1">P2</strain>
    </source>
</reference>